<proteinExistence type="predicted"/>
<name>A0A2P2PE70_RHIMU</name>
<organism evidence="1">
    <name type="scientific">Rhizophora mucronata</name>
    <name type="common">Asiatic mangrove</name>
    <dbReference type="NCBI Taxonomy" id="61149"/>
    <lineage>
        <taxon>Eukaryota</taxon>
        <taxon>Viridiplantae</taxon>
        <taxon>Streptophyta</taxon>
        <taxon>Embryophyta</taxon>
        <taxon>Tracheophyta</taxon>
        <taxon>Spermatophyta</taxon>
        <taxon>Magnoliopsida</taxon>
        <taxon>eudicotyledons</taxon>
        <taxon>Gunneridae</taxon>
        <taxon>Pentapetalae</taxon>
        <taxon>rosids</taxon>
        <taxon>fabids</taxon>
        <taxon>Malpighiales</taxon>
        <taxon>Rhizophoraceae</taxon>
        <taxon>Rhizophora</taxon>
    </lineage>
</organism>
<sequence>MLNAFLSPNRSINKNWNYFTLGNIESC</sequence>
<evidence type="ECO:0000313" key="1">
    <source>
        <dbReference type="EMBL" id="MBX53033.1"/>
    </source>
</evidence>
<protein>
    <submittedName>
        <fullName evidence="1">Uncharacterized protein</fullName>
    </submittedName>
</protein>
<reference evidence="1" key="1">
    <citation type="submission" date="2018-02" db="EMBL/GenBank/DDBJ databases">
        <title>Rhizophora mucronata_Transcriptome.</title>
        <authorList>
            <person name="Meera S.P."/>
            <person name="Sreeshan A."/>
            <person name="Augustine A."/>
        </authorList>
    </citation>
    <scope>NUCLEOTIDE SEQUENCE</scope>
    <source>
        <tissue evidence="1">Leaf</tissue>
    </source>
</reference>
<dbReference type="AlphaFoldDB" id="A0A2P2PE70"/>
<accession>A0A2P2PE70</accession>
<dbReference type="EMBL" id="GGEC01072549">
    <property type="protein sequence ID" value="MBX53033.1"/>
    <property type="molecule type" value="Transcribed_RNA"/>
</dbReference>